<dbReference type="RefSeq" id="WP_038560291.1">
    <property type="nucleotide sequence ID" value="NZ_FOHT01000013.1"/>
</dbReference>
<keyword evidence="5" id="KW-1185">Reference proteome</keyword>
<reference evidence="3 5" key="1">
    <citation type="submission" date="2014-03" db="EMBL/GenBank/DDBJ databases">
        <title>Complete genome sequence of a deeply braunched marine Bacteroidia bacterium Draconibacterium orientale type strain FH5T.</title>
        <authorList>
            <person name="Li X."/>
            <person name="Wang X."/>
            <person name="Xie Z."/>
            <person name="Du Z."/>
            <person name="Chen G."/>
        </authorList>
    </citation>
    <scope>NUCLEOTIDE SEQUENCE [LARGE SCALE GENOMIC DNA]</scope>
    <source>
        <strain evidence="3 5">FH5</strain>
    </source>
</reference>
<dbReference type="GO" id="GO:0016746">
    <property type="term" value="F:acyltransferase activity"/>
    <property type="evidence" value="ECO:0007669"/>
    <property type="project" value="UniProtKB-KW"/>
</dbReference>
<feature type="transmembrane region" description="Helical" evidence="1">
    <location>
        <begin position="361"/>
        <end position="384"/>
    </location>
</feature>
<dbReference type="STRING" id="1168034.FH5T_15345"/>
<dbReference type="AlphaFoldDB" id="X5DZ85"/>
<feature type="transmembrane region" description="Helical" evidence="1">
    <location>
        <begin position="137"/>
        <end position="156"/>
    </location>
</feature>
<gene>
    <name evidence="3" type="ORF">FH5T_15345</name>
    <name evidence="4" type="ORF">SAMN05444285_11387</name>
</gene>
<feature type="transmembrane region" description="Helical" evidence="1">
    <location>
        <begin position="333"/>
        <end position="355"/>
    </location>
</feature>
<feature type="transmembrane region" description="Helical" evidence="1">
    <location>
        <begin position="12"/>
        <end position="34"/>
    </location>
</feature>
<keyword evidence="4" id="KW-0808">Transferase</keyword>
<dbReference type="HOGENOM" id="CLU_056548_0_0_10"/>
<evidence type="ECO:0000313" key="6">
    <source>
        <dbReference type="Proteomes" id="UP000181981"/>
    </source>
</evidence>
<protein>
    <submittedName>
        <fullName evidence="4">Predicted acyltransferase</fullName>
    </submittedName>
</protein>
<evidence type="ECO:0000256" key="1">
    <source>
        <dbReference type="SAM" id="Phobius"/>
    </source>
</evidence>
<evidence type="ECO:0000313" key="3">
    <source>
        <dbReference type="EMBL" id="AHW60550.1"/>
    </source>
</evidence>
<dbReference type="KEGG" id="dori:FH5T_15345"/>
<feature type="transmembrane region" description="Helical" evidence="1">
    <location>
        <begin position="46"/>
        <end position="66"/>
    </location>
</feature>
<keyword evidence="4" id="KW-0012">Acyltransferase</keyword>
<proteinExistence type="predicted"/>
<feature type="transmembrane region" description="Helical" evidence="1">
    <location>
        <begin position="294"/>
        <end position="313"/>
    </location>
</feature>
<keyword evidence="1" id="KW-0812">Transmembrane</keyword>
<keyword evidence="1" id="KW-0472">Membrane</keyword>
<accession>X5DZ85</accession>
<name>X5DZ85_9BACT</name>
<dbReference type="Pfam" id="PF16401">
    <property type="entry name" value="DUF5009"/>
    <property type="match status" value="1"/>
</dbReference>
<dbReference type="EMBL" id="FOHT01000013">
    <property type="protein sequence ID" value="SET45671.1"/>
    <property type="molecule type" value="Genomic_DNA"/>
</dbReference>
<feature type="transmembrane region" description="Helical" evidence="1">
    <location>
        <begin position="230"/>
        <end position="249"/>
    </location>
</feature>
<dbReference type="eggNOG" id="COG4299">
    <property type="taxonomic scope" value="Bacteria"/>
</dbReference>
<feature type="transmembrane region" description="Helical" evidence="1">
    <location>
        <begin position="199"/>
        <end position="218"/>
    </location>
</feature>
<dbReference type="PANTHER" id="PTHR31061:SF24">
    <property type="entry name" value="LD22376P"/>
    <property type="match status" value="1"/>
</dbReference>
<sequence length="392" mass="43537">MKQRILSIDIMRGLTLFLMLFVNDLYMPGVPAWLGHTAVDFDGMGLADWVFPGFLFMVGMAVPFAVQSRLKKGHTSLTILYHILLRTVSLLIIGVLMVNVSRLNPELTGIPKNIWAIGVYVSIFLVWNNYSKLPPWLVYVLKGAGMAGLIILAAIFKSGTAEQVSWLHTSWWGILGLIGWGYLAASLVYLLVKENLLQIAGFWALFFVLNILSQFNLLEFLNPVKPVLGVLLSGNTPSIVLAGLFFSVLIRQIGFADFKKLISTSLILGVVFLIAGFVLRQWFIISKIQGTPSWAMICNGISVLVFVVLYIIIDLFKLTRWTVVFKPAGQNSLTTYLAPDILYYSMWLSGVPILIYKQSEFAGVVILGSILWALAMVGFAALLAKIGIRLRL</sequence>
<evidence type="ECO:0000313" key="5">
    <source>
        <dbReference type="Proteomes" id="UP000023772"/>
    </source>
</evidence>
<feature type="transmembrane region" description="Helical" evidence="1">
    <location>
        <begin position="78"/>
        <end position="101"/>
    </location>
</feature>
<feature type="transmembrane region" description="Helical" evidence="1">
    <location>
        <begin position="113"/>
        <end position="130"/>
    </location>
</feature>
<evidence type="ECO:0000313" key="4">
    <source>
        <dbReference type="EMBL" id="SET45671.1"/>
    </source>
</evidence>
<keyword evidence="1" id="KW-1133">Transmembrane helix</keyword>
<feature type="transmembrane region" description="Helical" evidence="1">
    <location>
        <begin position="261"/>
        <end position="282"/>
    </location>
</feature>
<dbReference type="PANTHER" id="PTHR31061">
    <property type="entry name" value="LD22376P"/>
    <property type="match status" value="1"/>
</dbReference>
<dbReference type="InterPro" id="IPR032176">
    <property type="entry name" value="DUF5009"/>
</dbReference>
<feature type="transmembrane region" description="Helical" evidence="1">
    <location>
        <begin position="171"/>
        <end position="192"/>
    </location>
</feature>
<organism evidence="4 6">
    <name type="scientific">Draconibacterium orientale</name>
    <dbReference type="NCBI Taxonomy" id="1168034"/>
    <lineage>
        <taxon>Bacteria</taxon>
        <taxon>Pseudomonadati</taxon>
        <taxon>Bacteroidota</taxon>
        <taxon>Bacteroidia</taxon>
        <taxon>Marinilabiliales</taxon>
        <taxon>Prolixibacteraceae</taxon>
        <taxon>Draconibacterium</taxon>
    </lineage>
</organism>
<reference evidence="4 6" key="2">
    <citation type="submission" date="2016-10" db="EMBL/GenBank/DDBJ databases">
        <authorList>
            <person name="de Groot N.N."/>
        </authorList>
    </citation>
    <scope>NUCLEOTIDE SEQUENCE [LARGE SCALE GENOMIC DNA]</scope>
    <source>
        <strain evidence="4 6">DSM 25947</strain>
    </source>
</reference>
<dbReference type="Proteomes" id="UP000023772">
    <property type="component" value="Chromosome"/>
</dbReference>
<evidence type="ECO:0000259" key="2">
    <source>
        <dbReference type="Pfam" id="PF16401"/>
    </source>
</evidence>
<dbReference type="EMBL" id="CP007451">
    <property type="protein sequence ID" value="AHW60550.1"/>
    <property type="molecule type" value="Genomic_DNA"/>
</dbReference>
<feature type="domain" description="DUF5009" evidence="2">
    <location>
        <begin position="7"/>
        <end position="202"/>
    </location>
</feature>
<dbReference type="Proteomes" id="UP000181981">
    <property type="component" value="Unassembled WGS sequence"/>
</dbReference>